<dbReference type="Proteomes" id="UP000008206">
    <property type="component" value="Plasmid Cy782201"/>
</dbReference>
<accession>E0UM33</accession>
<protein>
    <submittedName>
        <fullName evidence="1">Uncharacterized protein</fullName>
    </submittedName>
</protein>
<dbReference type="HOGENOM" id="CLU_2768913_0_0_3"/>
<keyword evidence="1" id="KW-0614">Plasmid</keyword>
<dbReference type="AlphaFoldDB" id="E0UM33"/>
<dbReference type="EMBL" id="CP002199">
    <property type="protein sequence ID" value="ADN18013.1"/>
    <property type="molecule type" value="Genomic_DNA"/>
</dbReference>
<evidence type="ECO:0000313" key="2">
    <source>
        <dbReference type="Proteomes" id="UP000008206"/>
    </source>
</evidence>
<evidence type="ECO:0000313" key="1">
    <source>
        <dbReference type="EMBL" id="ADN18013.1"/>
    </source>
</evidence>
<name>E0UM33_GLOV7</name>
<dbReference type="KEGG" id="cyj:Cyan7822_6192"/>
<gene>
    <name evidence="1" type="ordered locus">Cyan7822_6192</name>
</gene>
<dbReference type="RefSeq" id="WP_013334763.1">
    <property type="nucleotide sequence ID" value="NC_014533.1"/>
</dbReference>
<sequence>MNEQFNNRQSELLILAGESILRGKNRYIVVRSLARKASDIYAMNSQKPFGELGSMAVKLAILAWSKDPF</sequence>
<reference evidence="2" key="1">
    <citation type="journal article" date="2011" name="MBio">
        <title>Novel metabolic attributes of the genus Cyanothece, comprising a group of unicellular nitrogen-fixing Cyanobacteria.</title>
        <authorList>
            <person name="Bandyopadhyay A."/>
            <person name="Elvitigala T."/>
            <person name="Welsh E."/>
            <person name="Stockel J."/>
            <person name="Liberton M."/>
            <person name="Min H."/>
            <person name="Sherman L.A."/>
            <person name="Pakrasi H.B."/>
        </authorList>
    </citation>
    <scope>NUCLEOTIDE SEQUENCE [LARGE SCALE GENOMIC DNA]</scope>
    <source>
        <strain evidence="2">PCC 7822</strain>
        <plasmid evidence="2">Cy782201</plasmid>
    </source>
</reference>
<organism evidence="1 2">
    <name type="scientific">Gloeothece verrucosa (strain PCC 7822)</name>
    <name type="common">Cyanothece sp. (strain PCC 7822)</name>
    <dbReference type="NCBI Taxonomy" id="497965"/>
    <lineage>
        <taxon>Bacteria</taxon>
        <taxon>Bacillati</taxon>
        <taxon>Cyanobacteriota</taxon>
        <taxon>Cyanophyceae</taxon>
        <taxon>Oscillatoriophycideae</taxon>
        <taxon>Chroococcales</taxon>
        <taxon>Aphanothecaceae</taxon>
        <taxon>Gloeothece</taxon>
        <taxon>Gloeothece verrucosa</taxon>
    </lineage>
</organism>
<proteinExistence type="predicted"/>
<keyword evidence="2" id="KW-1185">Reference proteome</keyword>
<geneLocation type="plasmid" evidence="1 2">
    <name>Cy782201</name>
</geneLocation>